<organism evidence="1 2">
    <name type="scientific">Nephila pilipes</name>
    <name type="common">Giant wood spider</name>
    <name type="synonym">Nephila maculata</name>
    <dbReference type="NCBI Taxonomy" id="299642"/>
    <lineage>
        <taxon>Eukaryota</taxon>
        <taxon>Metazoa</taxon>
        <taxon>Ecdysozoa</taxon>
        <taxon>Arthropoda</taxon>
        <taxon>Chelicerata</taxon>
        <taxon>Arachnida</taxon>
        <taxon>Araneae</taxon>
        <taxon>Araneomorphae</taxon>
        <taxon>Entelegynae</taxon>
        <taxon>Araneoidea</taxon>
        <taxon>Nephilidae</taxon>
        <taxon>Nephila</taxon>
    </lineage>
</organism>
<evidence type="ECO:0000313" key="1">
    <source>
        <dbReference type="EMBL" id="GFU08257.1"/>
    </source>
</evidence>
<keyword evidence="2" id="KW-1185">Reference proteome</keyword>
<dbReference type="EMBL" id="BMAW01077818">
    <property type="protein sequence ID" value="GFU08257.1"/>
    <property type="molecule type" value="Genomic_DNA"/>
</dbReference>
<proteinExistence type="predicted"/>
<name>A0A8X6Q6I5_NEPPI</name>
<protein>
    <submittedName>
        <fullName evidence="1">Uncharacterized protein</fullName>
    </submittedName>
</protein>
<accession>A0A8X6Q6I5</accession>
<sequence>MLSDSGAVMKRKHGGENFRESHPFFTLIRGLYHTDDVTKDASERVEQERGARGKGWDFCCMPRQISAIIHRRETEKMIHSITQ</sequence>
<evidence type="ECO:0000313" key="2">
    <source>
        <dbReference type="Proteomes" id="UP000887013"/>
    </source>
</evidence>
<dbReference type="Proteomes" id="UP000887013">
    <property type="component" value="Unassembled WGS sequence"/>
</dbReference>
<comment type="caution">
    <text evidence="1">The sequence shown here is derived from an EMBL/GenBank/DDBJ whole genome shotgun (WGS) entry which is preliminary data.</text>
</comment>
<dbReference type="AlphaFoldDB" id="A0A8X6Q6I5"/>
<gene>
    <name evidence="1" type="ORF">NPIL_429191</name>
</gene>
<reference evidence="1" key="1">
    <citation type="submission" date="2020-08" db="EMBL/GenBank/DDBJ databases">
        <title>Multicomponent nature underlies the extraordinary mechanical properties of spider dragline silk.</title>
        <authorList>
            <person name="Kono N."/>
            <person name="Nakamura H."/>
            <person name="Mori M."/>
            <person name="Yoshida Y."/>
            <person name="Ohtoshi R."/>
            <person name="Malay A.D."/>
            <person name="Moran D.A.P."/>
            <person name="Tomita M."/>
            <person name="Numata K."/>
            <person name="Arakawa K."/>
        </authorList>
    </citation>
    <scope>NUCLEOTIDE SEQUENCE</scope>
</reference>